<keyword evidence="7 8" id="KW-0927">Auxin signaling pathway</keyword>
<reference evidence="13" key="2">
    <citation type="submission" date="2025-08" db="UniProtKB">
        <authorList>
            <consortium name="RefSeq"/>
        </authorList>
    </citation>
    <scope>IDENTIFICATION</scope>
</reference>
<protein>
    <recommendedName>
        <fullName evidence="8">Auxin response factor</fullName>
    </recommendedName>
</protein>
<dbReference type="SUPFAM" id="SSF101936">
    <property type="entry name" value="DNA-binding pseudobarrel domain"/>
    <property type="match status" value="1"/>
</dbReference>
<dbReference type="SMART" id="SM01019">
    <property type="entry name" value="B3"/>
    <property type="match status" value="1"/>
</dbReference>
<comment type="subcellular location">
    <subcellularLocation>
        <location evidence="1 8">Nucleus</location>
    </subcellularLocation>
</comment>
<dbReference type="PROSITE" id="PS50863">
    <property type="entry name" value="B3"/>
    <property type="match status" value="1"/>
</dbReference>
<dbReference type="InterPro" id="IPR033389">
    <property type="entry name" value="AUX/IAA_dom"/>
</dbReference>
<evidence type="ECO:0000256" key="8">
    <source>
        <dbReference type="RuleBase" id="RU004561"/>
    </source>
</evidence>
<feature type="domain" description="PB1" evidence="11">
    <location>
        <begin position="496"/>
        <end position="588"/>
    </location>
</feature>
<evidence type="ECO:0000256" key="7">
    <source>
        <dbReference type="ARBA" id="ARBA00023294"/>
    </source>
</evidence>
<dbReference type="Proteomes" id="UP000818029">
    <property type="component" value="Chromosome A07"/>
</dbReference>
<sequence length="611" mass="68109">MANVQVNPRGSSIAHSESGSSDDDLYAELWKLCAGPLVEIPRNHERVFYFPQGHMELLEASTNQELNNQAPLFNLSSKILCRVIHVQLLAEQETDDVYAQITLQPEPDQSEPTSPDPCPAEAPKRTVQSFCKILTASDTSTHGGFSVLRKHATECLPPLDMNQATPTQELAAKDLHGYEWRFKHIFRGQPRRHLLTTGWSTFVTSKRLVAGDAFVFLRGDNGELRVGARRLARQQTTMPSSVISSQSMHLGVLATAAHAVTTQTLFVVYYKPRTSQFIIGVNKYLEAIKNGFSVGMRFKMRFEGEDTPDRRFTGTIVGVGDFSPHWSESKWRTLKIQWDEPATIQRPERVSPWEIEPFAPSASVNLVQPSVKNKRPRPVDIPVSEITTNSAGSTFWGRGSTQSHELTQVGSTPEIQSSESQVIWGMRQKEADYSRVIPTDKEQTNTTVDHNGVWGYLAAASHIDQNPETAKQKHVAAEASSKEMQAKQGASTTSTRSRTKVQMQGIAVGRAVDLTVLKGYDDLINEVEKMFDIKGELRPSGKWSVVFTDDEGDMMLVGDDPWMDFCKMVRKIFIYSSEEVNKISPRCKFAVSSLDGEGTAVTIDSEHKSET</sequence>
<comment type="function">
    <text evidence="8">Auxin response factors (ARFs) are transcriptional factors that bind specifically to the DNA sequence 5'-TGTCTC-3' found in the auxin-responsive promoter elements (AuxREs).</text>
</comment>
<accession>A0ABM3C3K1</accession>
<gene>
    <name evidence="13" type="primary">LOC107952962</name>
</gene>
<evidence type="ECO:0000259" key="11">
    <source>
        <dbReference type="PROSITE" id="PS51745"/>
    </source>
</evidence>
<dbReference type="RefSeq" id="XP_040973866.1">
    <property type="nucleotide sequence ID" value="XM_041117932.1"/>
</dbReference>
<reference evidence="12" key="1">
    <citation type="journal article" date="2020" name="Nat. Genet.">
        <title>Genomic diversifications of five Gossypium allopolyploid species and their impact on cotton improvement.</title>
        <authorList>
            <person name="Chen Z.J."/>
            <person name="Sreedasyam A."/>
            <person name="Ando A."/>
            <person name="Song Q."/>
            <person name="De Santiago L.M."/>
            <person name="Hulse-Kemp A.M."/>
            <person name="Ding M."/>
            <person name="Ye W."/>
            <person name="Kirkbride R.C."/>
            <person name="Jenkins J."/>
            <person name="Plott C."/>
            <person name="Lovell J."/>
            <person name="Lin Y.M."/>
            <person name="Vaughn R."/>
            <person name="Liu B."/>
            <person name="Simpson S."/>
            <person name="Scheffler B.E."/>
            <person name="Wen L."/>
            <person name="Saski C.A."/>
            <person name="Grover C.E."/>
            <person name="Hu G."/>
            <person name="Conover J.L."/>
            <person name="Carlson J.W."/>
            <person name="Shu S."/>
            <person name="Boston L.B."/>
            <person name="Williams M."/>
            <person name="Peterson D.G."/>
            <person name="McGee K."/>
            <person name="Jones D.C."/>
            <person name="Wendel J.F."/>
            <person name="Stelly D.M."/>
            <person name="Grimwood J."/>
            <person name="Schmutz J."/>
        </authorList>
    </citation>
    <scope>NUCLEOTIDE SEQUENCE [LARGE SCALE GENOMIC DNA]</scope>
    <source>
        <strain evidence="12">cv. TM-1</strain>
    </source>
</reference>
<evidence type="ECO:0000256" key="4">
    <source>
        <dbReference type="ARBA" id="ARBA00023125"/>
    </source>
</evidence>
<dbReference type="SUPFAM" id="SSF54277">
    <property type="entry name" value="CAD &amp; PB1 domains"/>
    <property type="match status" value="1"/>
</dbReference>
<dbReference type="InterPro" id="IPR010525">
    <property type="entry name" value="ARF_dom"/>
</dbReference>
<evidence type="ECO:0000256" key="3">
    <source>
        <dbReference type="ARBA" id="ARBA00023015"/>
    </source>
</evidence>
<feature type="compositionally biased region" description="Polar residues" evidence="9">
    <location>
        <begin position="488"/>
        <end position="498"/>
    </location>
</feature>
<dbReference type="Gene3D" id="2.30.30.1040">
    <property type="match status" value="1"/>
</dbReference>
<evidence type="ECO:0000313" key="13">
    <source>
        <dbReference type="RefSeq" id="XP_040973866.1"/>
    </source>
</evidence>
<evidence type="ECO:0000313" key="12">
    <source>
        <dbReference type="Proteomes" id="UP000818029"/>
    </source>
</evidence>
<proteinExistence type="inferred from homology"/>
<evidence type="ECO:0000256" key="5">
    <source>
        <dbReference type="ARBA" id="ARBA00023163"/>
    </source>
</evidence>
<dbReference type="GeneID" id="107952962"/>
<comment type="subunit">
    <text evidence="8">Homodimers and heterodimers.</text>
</comment>
<feature type="region of interest" description="Disordered" evidence="9">
    <location>
        <begin position="467"/>
        <end position="498"/>
    </location>
</feature>
<feature type="compositionally biased region" description="Polar residues" evidence="9">
    <location>
        <begin position="1"/>
        <end position="10"/>
    </location>
</feature>
<keyword evidence="5 8" id="KW-0804">Transcription</keyword>
<feature type="region of interest" description="Disordered" evidence="9">
    <location>
        <begin position="389"/>
        <end position="420"/>
    </location>
</feature>
<evidence type="ECO:0000256" key="9">
    <source>
        <dbReference type="SAM" id="MobiDB-lite"/>
    </source>
</evidence>
<keyword evidence="6 8" id="KW-0539">Nucleus</keyword>
<dbReference type="Pfam" id="PF02362">
    <property type="entry name" value="B3"/>
    <property type="match status" value="1"/>
</dbReference>
<evidence type="ECO:0000256" key="2">
    <source>
        <dbReference type="ARBA" id="ARBA00007853"/>
    </source>
</evidence>
<feature type="domain" description="TF-B3" evidence="10">
    <location>
        <begin position="130"/>
        <end position="232"/>
    </location>
</feature>
<dbReference type="PROSITE" id="PS51745">
    <property type="entry name" value="PB1"/>
    <property type="match status" value="1"/>
</dbReference>
<keyword evidence="3 8" id="KW-0805">Transcription regulation</keyword>
<keyword evidence="12" id="KW-1185">Reference proteome</keyword>
<dbReference type="InterPro" id="IPR003340">
    <property type="entry name" value="B3_DNA-bd"/>
</dbReference>
<dbReference type="InterPro" id="IPR044835">
    <property type="entry name" value="ARF_plant"/>
</dbReference>
<feature type="region of interest" description="Disordered" evidence="9">
    <location>
        <begin position="1"/>
        <end position="21"/>
    </location>
</feature>
<dbReference type="Gene3D" id="3.10.20.90">
    <property type="entry name" value="Phosphatidylinositol 3-kinase Catalytic Subunit, Chain A, domain 1"/>
    <property type="match status" value="1"/>
</dbReference>
<dbReference type="Gene3D" id="2.40.330.10">
    <property type="entry name" value="DNA-binding pseudobarrel domain"/>
    <property type="match status" value="1"/>
</dbReference>
<dbReference type="Pfam" id="PF02309">
    <property type="entry name" value="AUX_IAA"/>
    <property type="match status" value="2"/>
</dbReference>
<dbReference type="InterPro" id="IPR015300">
    <property type="entry name" value="DNA-bd_pseudobarrel_sf"/>
</dbReference>
<evidence type="ECO:0000256" key="6">
    <source>
        <dbReference type="ARBA" id="ARBA00023242"/>
    </source>
</evidence>
<dbReference type="PANTHER" id="PTHR31384:SF8">
    <property type="entry name" value="AUXIN RESPONSE FACTOR 11"/>
    <property type="match status" value="1"/>
</dbReference>
<dbReference type="CDD" id="cd10017">
    <property type="entry name" value="B3_DNA"/>
    <property type="match status" value="1"/>
</dbReference>
<dbReference type="PANTHER" id="PTHR31384">
    <property type="entry name" value="AUXIN RESPONSE FACTOR 4-RELATED"/>
    <property type="match status" value="1"/>
</dbReference>
<comment type="similarity">
    <text evidence="2 8">Belongs to the ARF family.</text>
</comment>
<name>A0ABM3C3K1_GOSHI</name>
<dbReference type="Pfam" id="PF06507">
    <property type="entry name" value="ARF_AD"/>
    <property type="match status" value="1"/>
</dbReference>
<dbReference type="InterPro" id="IPR053793">
    <property type="entry name" value="PB1-like"/>
</dbReference>
<keyword evidence="4 8" id="KW-0238">DNA-binding</keyword>
<organism evidence="12 13">
    <name type="scientific">Gossypium hirsutum</name>
    <name type="common">Upland cotton</name>
    <name type="synonym">Gossypium mexicanum</name>
    <dbReference type="NCBI Taxonomy" id="3635"/>
    <lineage>
        <taxon>Eukaryota</taxon>
        <taxon>Viridiplantae</taxon>
        <taxon>Streptophyta</taxon>
        <taxon>Embryophyta</taxon>
        <taxon>Tracheophyta</taxon>
        <taxon>Spermatophyta</taxon>
        <taxon>Magnoliopsida</taxon>
        <taxon>eudicotyledons</taxon>
        <taxon>Gunneridae</taxon>
        <taxon>Pentapetalae</taxon>
        <taxon>rosids</taxon>
        <taxon>malvids</taxon>
        <taxon>Malvales</taxon>
        <taxon>Malvaceae</taxon>
        <taxon>Malvoideae</taxon>
        <taxon>Gossypium</taxon>
    </lineage>
</organism>
<evidence type="ECO:0000256" key="1">
    <source>
        <dbReference type="ARBA" id="ARBA00004123"/>
    </source>
</evidence>
<evidence type="ECO:0000259" key="10">
    <source>
        <dbReference type="PROSITE" id="PS50863"/>
    </source>
</evidence>